<organism evidence="2 3">
    <name type="scientific">Uliginosibacterium flavum</name>
    <dbReference type="NCBI Taxonomy" id="1396831"/>
    <lineage>
        <taxon>Bacteria</taxon>
        <taxon>Pseudomonadati</taxon>
        <taxon>Pseudomonadota</taxon>
        <taxon>Betaproteobacteria</taxon>
        <taxon>Rhodocyclales</taxon>
        <taxon>Zoogloeaceae</taxon>
        <taxon>Uliginosibacterium</taxon>
    </lineage>
</organism>
<keyword evidence="1" id="KW-0732">Signal</keyword>
<evidence type="ECO:0000256" key="1">
    <source>
        <dbReference type="SAM" id="SignalP"/>
    </source>
</evidence>
<keyword evidence="3" id="KW-1185">Reference proteome</keyword>
<accession>A0ABV2TI08</accession>
<name>A0ABV2TI08_9RHOO</name>
<proteinExistence type="predicted"/>
<dbReference type="EMBL" id="JBEWZI010000001">
    <property type="protein sequence ID" value="MET7012838.1"/>
    <property type="molecule type" value="Genomic_DNA"/>
</dbReference>
<evidence type="ECO:0000313" key="2">
    <source>
        <dbReference type="EMBL" id="MET7012838.1"/>
    </source>
</evidence>
<sequence>MKIHVAIVSLFFPLACFGAEMYRAPSSGDSGAYYILKQETIGAEMFKVLSNRVGKGAAYTDFTELKVNCKSKQFFELAGGEADGKQMTPPPELTLRKNSKWVHLVPGSSKSDLVKFVCSKKK</sequence>
<protein>
    <submittedName>
        <fullName evidence="2">Uncharacterized protein</fullName>
    </submittedName>
</protein>
<reference evidence="2 3" key="1">
    <citation type="submission" date="2024-07" db="EMBL/GenBank/DDBJ databases">
        <title>Uliginosibacterium flavum JJ3220;KACC:17644.</title>
        <authorList>
            <person name="Kim M.K."/>
        </authorList>
    </citation>
    <scope>NUCLEOTIDE SEQUENCE [LARGE SCALE GENOMIC DNA]</scope>
    <source>
        <strain evidence="2 3">KACC:17644</strain>
    </source>
</reference>
<gene>
    <name evidence="2" type="ORF">ABXR19_01470</name>
</gene>
<feature type="signal peptide" evidence="1">
    <location>
        <begin position="1"/>
        <end position="18"/>
    </location>
</feature>
<comment type="caution">
    <text evidence="2">The sequence shown here is derived from an EMBL/GenBank/DDBJ whole genome shotgun (WGS) entry which is preliminary data.</text>
</comment>
<evidence type="ECO:0000313" key="3">
    <source>
        <dbReference type="Proteomes" id="UP001549691"/>
    </source>
</evidence>
<dbReference type="RefSeq" id="WP_354599296.1">
    <property type="nucleotide sequence ID" value="NZ_JBEWZI010000001.1"/>
</dbReference>
<dbReference type="Proteomes" id="UP001549691">
    <property type="component" value="Unassembled WGS sequence"/>
</dbReference>
<feature type="chain" id="PRO_5046239460" evidence="1">
    <location>
        <begin position="19"/>
        <end position="122"/>
    </location>
</feature>